<evidence type="ECO:0000313" key="1">
    <source>
        <dbReference type="EMBL" id="TFY98267.1"/>
    </source>
</evidence>
<dbReference type="Proteomes" id="UP000297839">
    <property type="component" value="Unassembled WGS sequence"/>
</dbReference>
<reference evidence="1 2" key="1">
    <citation type="submission" date="2019-03" db="EMBL/GenBank/DDBJ databases">
        <title>Ramlibacter sp. 18x22-1, whole genome shotgun sequence.</title>
        <authorList>
            <person name="Zhang X."/>
            <person name="Feng G."/>
            <person name="Zhu H."/>
        </authorList>
    </citation>
    <scope>NUCLEOTIDE SEQUENCE [LARGE SCALE GENOMIC DNA]</scope>
    <source>
        <strain evidence="1 2">18x22-1</strain>
    </source>
</reference>
<sequence>MKRRSWLKLGLAAGALLAAGGGALALLEPGWQSGRLTASGRRVFLNAGRAFLDGSLPAEPSAREAALASFLDRTDALIAALPAHAQRELSQLLALLASAPGRRALAGLVPDWQDANLGELQQALQSMRTSPRELKQQAYGALHDICGGAYFSDVGTWARLGYPGPMEI</sequence>
<dbReference type="OrthoDB" id="329761at2"/>
<evidence type="ECO:0000313" key="2">
    <source>
        <dbReference type="Proteomes" id="UP000297839"/>
    </source>
</evidence>
<name>A0A4Z0BJ33_9BURK</name>
<comment type="caution">
    <text evidence="1">The sequence shown here is derived from an EMBL/GenBank/DDBJ whole genome shotgun (WGS) entry which is preliminary data.</text>
</comment>
<dbReference type="AlphaFoldDB" id="A0A4Z0BJ33"/>
<gene>
    <name evidence="1" type="ORF">EZ216_16870</name>
</gene>
<proteinExistence type="predicted"/>
<dbReference type="EMBL" id="SMLK01000006">
    <property type="protein sequence ID" value="TFY98267.1"/>
    <property type="molecule type" value="Genomic_DNA"/>
</dbReference>
<evidence type="ECO:0008006" key="3">
    <source>
        <dbReference type="Google" id="ProtNLM"/>
    </source>
</evidence>
<accession>A0A4Z0BJ33</accession>
<dbReference type="RefSeq" id="WP_135250958.1">
    <property type="nucleotide sequence ID" value="NZ_SMLK01000006.1"/>
</dbReference>
<keyword evidence="2" id="KW-1185">Reference proteome</keyword>
<protein>
    <recommendedName>
        <fullName evidence="3">Gluconate 2-dehydrogenase subunit 3 family protein</fullName>
    </recommendedName>
</protein>
<organism evidence="1 2">
    <name type="scientific">Ramlibacter humi</name>
    <dbReference type="NCBI Taxonomy" id="2530451"/>
    <lineage>
        <taxon>Bacteria</taxon>
        <taxon>Pseudomonadati</taxon>
        <taxon>Pseudomonadota</taxon>
        <taxon>Betaproteobacteria</taxon>
        <taxon>Burkholderiales</taxon>
        <taxon>Comamonadaceae</taxon>
        <taxon>Ramlibacter</taxon>
    </lineage>
</organism>